<dbReference type="InParanoid" id="A0A139WBB8"/>
<dbReference type="GO" id="GO:0016020">
    <property type="term" value="C:membrane"/>
    <property type="evidence" value="ECO:0007669"/>
    <property type="project" value="UniProtKB-SubCell"/>
</dbReference>
<dbReference type="PIRSF" id="PIRSF005225">
    <property type="entry name" value="LAG1_LAC1"/>
    <property type="match status" value="1"/>
</dbReference>
<name>A0A139WBB8_TRICA</name>
<keyword evidence="10" id="KW-1185">Reference proteome</keyword>
<feature type="transmembrane region" description="Helical" evidence="7">
    <location>
        <begin position="164"/>
        <end position="185"/>
    </location>
</feature>
<evidence type="ECO:0000256" key="2">
    <source>
        <dbReference type="ARBA" id="ARBA00004760"/>
    </source>
</evidence>
<dbReference type="InterPro" id="IPR016439">
    <property type="entry name" value="Lag1/Lac1-like"/>
</dbReference>
<evidence type="ECO:0000256" key="3">
    <source>
        <dbReference type="ARBA" id="ARBA00004991"/>
    </source>
</evidence>
<keyword evidence="4 7" id="KW-0812">Transmembrane</keyword>
<evidence type="ECO:0000313" key="10">
    <source>
        <dbReference type="Proteomes" id="UP000007266"/>
    </source>
</evidence>
<accession>A0A139WBB8</accession>
<feature type="transmembrane region" description="Helical" evidence="7">
    <location>
        <begin position="79"/>
        <end position="100"/>
    </location>
</feature>
<evidence type="ECO:0000256" key="6">
    <source>
        <dbReference type="ARBA" id="ARBA00023136"/>
    </source>
</evidence>
<feature type="transmembrane region" description="Helical" evidence="7">
    <location>
        <begin position="205"/>
        <end position="228"/>
    </location>
</feature>
<protein>
    <submittedName>
        <fullName evidence="9">Ceramide synthase 5-like Protein</fullName>
    </submittedName>
</protein>
<dbReference type="STRING" id="7070.A0A139WBB8"/>
<dbReference type="SMART" id="SM00724">
    <property type="entry name" value="TLC"/>
    <property type="match status" value="1"/>
</dbReference>
<dbReference type="Pfam" id="PF03798">
    <property type="entry name" value="TRAM_LAG1_CLN8"/>
    <property type="match status" value="1"/>
</dbReference>
<dbReference type="PANTHER" id="PTHR12560:SF0">
    <property type="entry name" value="LD18904P"/>
    <property type="match status" value="1"/>
</dbReference>
<sequence>MIEGLAKQSETSSKEVKTWLKLKNKQSHYTNKISTSLWRLIYHTAIIAYGTAVFWDKPWFWDIKECWVDVYNQKITNGVWWFFMISWAHICCSFLTVDTLDFRKKDFFLTLTHHVVLLEIMWISWKDSMIPYCSIGLFCHDFADIFLQVCKLAKYFDREFLSRIFFFVFMLVWGITRLGIFPFYIIKSSVVDLPRVEPIWTTYFYYYAGVICLCLIQILHCLWTYFIFKVAARLLWHNALFEDPTSDKEAE</sequence>
<reference evidence="9 10" key="1">
    <citation type="journal article" date="2008" name="Nature">
        <title>The genome of the model beetle and pest Tribolium castaneum.</title>
        <authorList>
            <consortium name="Tribolium Genome Sequencing Consortium"/>
            <person name="Richards S."/>
            <person name="Gibbs R.A."/>
            <person name="Weinstock G.M."/>
            <person name="Brown S.J."/>
            <person name="Denell R."/>
            <person name="Beeman R.W."/>
            <person name="Gibbs R."/>
            <person name="Beeman R.W."/>
            <person name="Brown S.J."/>
            <person name="Bucher G."/>
            <person name="Friedrich M."/>
            <person name="Grimmelikhuijzen C.J."/>
            <person name="Klingler M."/>
            <person name="Lorenzen M."/>
            <person name="Richards S."/>
            <person name="Roth S."/>
            <person name="Schroder R."/>
            <person name="Tautz D."/>
            <person name="Zdobnov E.M."/>
            <person name="Muzny D."/>
            <person name="Gibbs R.A."/>
            <person name="Weinstock G.M."/>
            <person name="Attaway T."/>
            <person name="Bell S."/>
            <person name="Buhay C.J."/>
            <person name="Chandrabose M.N."/>
            <person name="Chavez D."/>
            <person name="Clerk-Blankenburg K.P."/>
            <person name="Cree A."/>
            <person name="Dao M."/>
            <person name="Davis C."/>
            <person name="Chacko J."/>
            <person name="Dinh H."/>
            <person name="Dugan-Rocha S."/>
            <person name="Fowler G."/>
            <person name="Garner T.T."/>
            <person name="Garnes J."/>
            <person name="Gnirke A."/>
            <person name="Hawes A."/>
            <person name="Hernandez J."/>
            <person name="Hines S."/>
            <person name="Holder M."/>
            <person name="Hume J."/>
            <person name="Jhangiani S.N."/>
            <person name="Joshi V."/>
            <person name="Khan Z.M."/>
            <person name="Jackson L."/>
            <person name="Kovar C."/>
            <person name="Kowis A."/>
            <person name="Lee S."/>
            <person name="Lewis L.R."/>
            <person name="Margolis J."/>
            <person name="Morgan M."/>
            <person name="Nazareth L.V."/>
            <person name="Nguyen N."/>
            <person name="Okwuonu G."/>
            <person name="Parker D."/>
            <person name="Richards S."/>
            <person name="Ruiz S.J."/>
            <person name="Santibanez J."/>
            <person name="Savard J."/>
            <person name="Scherer S.E."/>
            <person name="Schneider B."/>
            <person name="Sodergren E."/>
            <person name="Tautz D."/>
            <person name="Vattahil S."/>
            <person name="Villasana D."/>
            <person name="White C.S."/>
            <person name="Wright R."/>
            <person name="Park Y."/>
            <person name="Beeman R.W."/>
            <person name="Lord J."/>
            <person name="Oppert B."/>
            <person name="Lorenzen M."/>
            <person name="Brown S."/>
            <person name="Wang L."/>
            <person name="Savard J."/>
            <person name="Tautz D."/>
            <person name="Richards S."/>
            <person name="Weinstock G."/>
            <person name="Gibbs R.A."/>
            <person name="Liu Y."/>
            <person name="Worley K."/>
            <person name="Weinstock G."/>
            <person name="Elsik C.G."/>
            <person name="Reese J.T."/>
            <person name="Elhaik E."/>
            <person name="Landan G."/>
            <person name="Graur D."/>
            <person name="Arensburger P."/>
            <person name="Atkinson P."/>
            <person name="Beeman R.W."/>
            <person name="Beidler J."/>
            <person name="Brown S.J."/>
            <person name="Demuth J.P."/>
            <person name="Drury D.W."/>
            <person name="Du Y.Z."/>
            <person name="Fujiwara H."/>
            <person name="Lorenzen M."/>
            <person name="Maselli V."/>
            <person name="Osanai M."/>
            <person name="Park Y."/>
            <person name="Robertson H.M."/>
            <person name="Tu Z."/>
            <person name="Wang J.J."/>
            <person name="Wang S."/>
            <person name="Richards S."/>
            <person name="Song H."/>
            <person name="Zhang L."/>
            <person name="Sodergren E."/>
            <person name="Werner D."/>
            <person name="Stanke M."/>
            <person name="Morgenstern B."/>
            <person name="Solovyev V."/>
            <person name="Kosarev P."/>
            <person name="Brown G."/>
            <person name="Chen H.C."/>
            <person name="Ermolaeva O."/>
            <person name="Hlavina W."/>
            <person name="Kapustin Y."/>
            <person name="Kiryutin B."/>
            <person name="Kitts P."/>
            <person name="Maglott D."/>
            <person name="Pruitt K."/>
            <person name="Sapojnikov V."/>
            <person name="Souvorov A."/>
            <person name="Mackey A.J."/>
            <person name="Waterhouse R.M."/>
            <person name="Wyder S."/>
            <person name="Zdobnov E.M."/>
            <person name="Zdobnov E.M."/>
            <person name="Wyder S."/>
            <person name="Kriventseva E.V."/>
            <person name="Kadowaki T."/>
            <person name="Bork P."/>
            <person name="Aranda M."/>
            <person name="Bao R."/>
            <person name="Beermann A."/>
            <person name="Berns N."/>
            <person name="Bolognesi R."/>
            <person name="Bonneton F."/>
            <person name="Bopp D."/>
            <person name="Brown S.J."/>
            <person name="Bucher G."/>
            <person name="Butts T."/>
            <person name="Chaumot A."/>
            <person name="Denell R.E."/>
            <person name="Ferrier D.E."/>
            <person name="Friedrich M."/>
            <person name="Gordon C.M."/>
            <person name="Jindra M."/>
            <person name="Klingler M."/>
            <person name="Lan Q."/>
            <person name="Lattorff H.M."/>
            <person name="Laudet V."/>
            <person name="von Levetsow C."/>
            <person name="Liu Z."/>
            <person name="Lutz R."/>
            <person name="Lynch J.A."/>
            <person name="da Fonseca R.N."/>
            <person name="Posnien N."/>
            <person name="Reuter R."/>
            <person name="Roth S."/>
            <person name="Savard J."/>
            <person name="Schinko J.B."/>
            <person name="Schmitt C."/>
            <person name="Schoppmeier M."/>
            <person name="Schroder R."/>
            <person name="Shippy T.D."/>
            <person name="Simonnet F."/>
            <person name="Marques-Souza H."/>
            <person name="Tautz D."/>
            <person name="Tomoyasu Y."/>
            <person name="Trauner J."/>
            <person name="Van der Zee M."/>
            <person name="Vervoort M."/>
            <person name="Wittkopp N."/>
            <person name="Wimmer E.A."/>
            <person name="Yang X."/>
            <person name="Jones A.K."/>
            <person name="Sattelle D.B."/>
            <person name="Ebert P.R."/>
            <person name="Nelson D."/>
            <person name="Scott J.G."/>
            <person name="Beeman R.W."/>
            <person name="Muthukrishnan S."/>
            <person name="Kramer K.J."/>
            <person name="Arakane Y."/>
            <person name="Beeman R.W."/>
            <person name="Zhu Q."/>
            <person name="Hogenkamp D."/>
            <person name="Dixit R."/>
            <person name="Oppert B."/>
            <person name="Jiang H."/>
            <person name="Zou Z."/>
            <person name="Marshall J."/>
            <person name="Elpidina E."/>
            <person name="Vinokurov K."/>
            <person name="Oppert C."/>
            <person name="Zou Z."/>
            <person name="Evans J."/>
            <person name="Lu Z."/>
            <person name="Zhao P."/>
            <person name="Sumathipala N."/>
            <person name="Altincicek B."/>
            <person name="Vilcinskas A."/>
            <person name="Williams M."/>
            <person name="Hultmark D."/>
            <person name="Hetru C."/>
            <person name="Jiang H."/>
            <person name="Grimmelikhuijzen C.J."/>
            <person name="Hauser F."/>
            <person name="Cazzamali G."/>
            <person name="Williamson M."/>
            <person name="Park Y."/>
            <person name="Li B."/>
            <person name="Tanaka Y."/>
            <person name="Predel R."/>
            <person name="Neupert S."/>
            <person name="Schachtner J."/>
            <person name="Verleyen P."/>
            <person name="Raible F."/>
            <person name="Bork P."/>
            <person name="Friedrich M."/>
            <person name="Walden K.K."/>
            <person name="Robertson H.M."/>
            <person name="Angeli S."/>
            <person name="Foret S."/>
            <person name="Bucher G."/>
            <person name="Schuetz S."/>
            <person name="Maleszka R."/>
            <person name="Wimmer E.A."/>
            <person name="Beeman R.W."/>
            <person name="Lorenzen M."/>
            <person name="Tomoyasu Y."/>
            <person name="Miller S.C."/>
            <person name="Grossmann D."/>
            <person name="Bucher G."/>
        </authorList>
    </citation>
    <scope>NUCLEOTIDE SEQUENCE [LARGE SCALE GENOMIC DNA]</scope>
    <source>
        <strain evidence="9 10">Georgia GA2</strain>
    </source>
</reference>
<evidence type="ECO:0000256" key="7">
    <source>
        <dbReference type="SAM" id="Phobius"/>
    </source>
</evidence>
<dbReference type="AlphaFoldDB" id="A0A139WBB8"/>
<evidence type="ECO:0000313" key="9">
    <source>
        <dbReference type="EMBL" id="KYB25244.1"/>
    </source>
</evidence>
<dbReference type="OMA" id="WFINTEY"/>
<evidence type="ECO:0000256" key="1">
    <source>
        <dbReference type="ARBA" id="ARBA00004141"/>
    </source>
</evidence>
<organism evidence="9 10">
    <name type="scientific">Tribolium castaneum</name>
    <name type="common">Red flour beetle</name>
    <dbReference type="NCBI Taxonomy" id="7070"/>
    <lineage>
        <taxon>Eukaryota</taxon>
        <taxon>Metazoa</taxon>
        <taxon>Ecdysozoa</taxon>
        <taxon>Arthropoda</taxon>
        <taxon>Hexapoda</taxon>
        <taxon>Insecta</taxon>
        <taxon>Pterygota</taxon>
        <taxon>Neoptera</taxon>
        <taxon>Endopterygota</taxon>
        <taxon>Coleoptera</taxon>
        <taxon>Polyphaga</taxon>
        <taxon>Cucujiformia</taxon>
        <taxon>Tenebrionidae</taxon>
        <taxon>Tenebrionidae incertae sedis</taxon>
        <taxon>Tribolium</taxon>
    </lineage>
</organism>
<dbReference type="EMBL" id="KQ971372">
    <property type="protein sequence ID" value="KYB25244.1"/>
    <property type="molecule type" value="Genomic_DNA"/>
</dbReference>
<comment type="subcellular location">
    <subcellularLocation>
        <location evidence="1">Membrane</location>
        <topology evidence="1">Multi-pass membrane protein</topology>
    </subcellularLocation>
</comment>
<dbReference type="InterPro" id="IPR006634">
    <property type="entry name" value="TLC-dom"/>
</dbReference>
<evidence type="ECO:0000259" key="8">
    <source>
        <dbReference type="SMART" id="SM00724"/>
    </source>
</evidence>
<comment type="pathway">
    <text evidence="2">Lipid metabolism; sphingolipid metabolism.</text>
</comment>
<evidence type="ECO:0000256" key="5">
    <source>
        <dbReference type="ARBA" id="ARBA00022989"/>
    </source>
</evidence>
<dbReference type="Proteomes" id="UP000007266">
    <property type="component" value="Linkage group 9"/>
</dbReference>
<dbReference type="GO" id="GO:0050291">
    <property type="term" value="F:sphingosine N-acyltransferase activity"/>
    <property type="evidence" value="ECO:0000318"/>
    <property type="project" value="GO_Central"/>
</dbReference>
<feature type="domain" description="TLC" evidence="8">
    <location>
        <begin position="31"/>
        <end position="236"/>
    </location>
</feature>
<dbReference type="GO" id="GO:0046513">
    <property type="term" value="P:ceramide biosynthetic process"/>
    <property type="evidence" value="ECO:0000318"/>
    <property type="project" value="GO_Central"/>
</dbReference>
<keyword evidence="5 7" id="KW-1133">Transmembrane helix</keyword>
<comment type="pathway">
    <text evidence="3">Sphingolipid metabolism.</text>
</comment>
<dbReference type="PANTHER" id="PTHR12560">
    <property type="entry name" value="LONGEVITY ASSURANCE FACTOR 1 LAG1"/>
    <property type="match status" value="1"/>
</dbReference>
<dbReference type="UniPathway" id="UPA00222"/>
<gene>
    <name evidence="9" type="primary">AUGUSTUS-3.0.2_34375</name>
    <name evidence="9" type="ORF">TcasGA2_TC034375</name>
</gene>
<reference evidence="9 10" key="2">
    <citation type="journal article" date="2010" name="Nucleic Acids Res.">
        <title>BeetleBase in 2010: revisions to provide comprehensive genomic information for Tribolium castaneum.</title>
        <authorList>
            <person name="Kim H.S."/>
            <person name="Murphy T."/>
            <person name="Xia J."/>
            <person name="Caragea D."/>
            <person name="Park Y."/>
            <person name="Beeman R.W."/>
            <person name="Lorenzen M.D."/>
            <person name="Butcher S."/>
            <person name="Manak J.R."/>
            <person name="Brown S.J."/>
        </authorList>
    </citation>
    <scope>GENOME REANNOTATION</scope>
    <source>
        <strain evidence="9 10">Georgia GA2</strain>
    </source>
</reference>
<evidence type="ECO:0000256" key="4">
    <source>
        <dbReference type="ARBA" id="ARBA00022692"/>
    </source>
</evidence>
<keyword evidence="6 7" id="KW-0472">Membrane</keyword>
<proteinExistence type="predicted"/>
<feature type="transmembrane region" description="Helical" evidence="7">
    <location>
        <begin position="37"/>
        <end position="55"/>
    </location>
</feature>